<dbReference type="Proteomes" id="UP000008632">
    <property type="component" value="Chromosome"/>
</dbReference>
<dbReference type="InterPro" id="IPR025241">
    <property type="entry name" value="DUF4190"/>
</dbReference>
<keyword evidence="1" id="KW-1133">Transmembrane helix</keyword>
<evidence type="ECO:0000259" key="2">
    <source>
        <dbReference type="Pfam" id="PF13828"/>
    </source>
</evidence>
<name>E6WSD9_PSEUU</name>
<keyword evidence="4" id="KW-1185">Reference proteome</keyword>
<feature type="transmembrane region" description="Helical" evidence="1">
    <location>
        <begin position="12"/>
        <end position="35"/>
    </location>
</feature>
<evidence type="ECO:0000313" key="4">
    <source>
        <dbReference type="Proteomes" id="UP000008632"/>
    </source>
</evidence>
<evidence type="ECO:0000256" key="1">
    <source>
        <dbReference type="SAM" id="Phobius"/>
    </source>
</evidence>
<gene>
    <name evidence="3" type="ordered locus">Psesu_1240</name>
</gene>
<protein>
    <recommendedName>
        <fullName evidence="2">DUF4190 domain-containing protein</fullName>
    </recommendedName>
</protein>
<proteinExistence type="predicted"/>
<dbReference type="KEGG" id="psu:Psesu_1240"/>
<keyword evidence="1" id="KW-0812">Transmembrane</keyword>
<dbReference type="AlphaFoldDB" id="E6WSD9"/>
<dbReference type="RefSeq" id="WP_013534917.1">
    <property type="nucleotide sequence ID" value="NC_014924.1"/>
</dbReference>
<sequence length="92" mass="9594">MNQIPKTSPLAITSLVTGLLGWTLLPLLGSLVAIVTGHMARSEIRRSRGVLDGDGLAMVGLVLGWLPVLIGVLGLVVIFMFLGGIAWLGTMG</sequence>
<accession>E6WSD9</accession>
<keyword evidence="1" id="KW-0472">Membrane</keyword>
<dbReference type="eggNOG" id="ENOG5033A46">
    <property type="taxonomic scope" value="Bacteria"/>
</dbReference>
<dbReference type="STRING" id="743721.Psesu_1240"/>
<reference evidence="3 4" key="1">
    <citation type="submission" date="2011-01" db="EMBL/GenBank/DDBJ databases">
        <title>Complete sequence of Pseudoxanthomonas suwonensis 11-1.</title>
        <authorList>
            <consortium name="US DOE Joint Genome Institute"/>
            <person name="Lucas S."/>
            <person name="Copeland A."/>
            <person name="Lapidus A."/>
            <person name="Cheng J.-F."/>
            <person name="Goodwin L."/>
            <person name="Pitluck S."/>
            <person name="Teshima H."/>
            <person name="Detter J.C."/>
            <person name="Han C."/>
            <person name="Tapia R."/>
            <person name="Land M."/>
            <person name="Hauser L."/>
            <person name="Kyrpides N."/>
            <person name="Ivanova N."/>
            <person name="Ovchinnikova G."/>
            <person name="Siebers A.K."/>
            <person name="Allgaier M."/>
            <person name="Thelen M.P."/>
            <person name="Hugenholtz P."/>
            <person name="Gladden J."/>
            <person name="Woyke T."/>
        </authorList>
    </citation>
    <scope>NUCLEOTIDE SEQUENCE [LARGE SCALE GENOMIC DNA]</scope>
    <source>
        <strain evidence="4">11-1</strain>
    </source>
</reference>
<feature type="transmembrane region" description="Helical" evidence="1">
    <location>
        <begin position="56"/>
        <end position="89"/>
    </location>
</feature>
<dbReference type="HOGENOM" id="CLU_142325_1_0_6"/>
<evidence type="ECO:0000313" key="3">
    <source>
        <dbReference type="EMBL" id="ADV27088.1"/>
    </source>
</evidence>
<feature type="domain" description="DUF4190" evidence="2">
    <location>
        <begin position="10"/>
        <end position="73"/>
    </location>
</feature>
<dbReference type="EMBL" id="CP002446">
    <property type="protein sequence ID" value="ADV27088.1"/>
    <property type="molecule type" value="Genomic_DNA"/>
</dbReference>
<organism evidence="3 4">
    <name type="scientific">Pseudoxanthomonas suwonensis (strain 11-1)</name>
    <dbReference type="NCBI Taxonomy" id="743721"/>
    <lineage>
        <taxon>Bacteria</taxon>
        <taxon>Pseudomonadati</taxon>
        <taxon>Pseudomonadota</taxon>
        <taxon>Gammaproteobacteria</taxon>
        <taxon>Lysobacterales</taxon>
        <taxon>Lysobacteraceae</taxon>
        <taxon>Pseudoxanthomonas</taxon>
    </lineage>
</organism>
<dbReference type="Pfam" id="PF13828">
    <property type="entry name" value="DUF4190"/>
    <property type="match status" value="1"/>
</dbReference>